<dbReference type="PANTHER" id="PTHR11717">
    <property type="entry name" value="LOW MOLECULAR WEIGHT PROTEIN TYROSINE PHOSPHATASE"/>
    <property type="match status" value="1"/>
</dbReference>
<dbReference type="GO" id="GO:0004725">
    <property type="term" value="F:protein tyrosine phosphatase activity"/>
    <property type="evidence" value="ECO:0007669"/>
    <property type="project" value="InterPro"/>
</dbReference>
<accession>A0A1Y3PCN0</accession>
<name>A0A1Y3PCN0_9BACI</name>
<dbReference type="InterPro" id="IPR017867">
    <property type="entry name" value="Tyr_phospatase_low_mol_wt"/>
</dbReference>
<protein>
    <recommendedName>
        <fullName evidence="7">Phosphotyrosine protein phosphatase I domain-containing protein</fullName>
    </recommendedName>
</protein>
<evidence type="ECO:0000256" key="4">
    <source>
        <dbReference type="PIRSR" id="PIRSR617867-1"/>
    </source>
</evidence>
<keyword evidence="2" id="KW-0378">Hydrolase</keyword>
<comment type="similarity">
    <text evidence="1">Belongs to the low molecular weight phosphotyrosine protein phosphatase family.</text>
</comment>
<evidence type="ECO:0000256" key="5">
    <source>
        <dbReference type="SAM" id="Coils"/>
    </source>
</evidence>
<dbReference type="Pfam" id="PF01451">
    <property type="entry name" value="LMWPc"/>
    <property type="match status" value="1"/>
</dbReference>
<dbReference type="Proteomes" id="UP000196475">
    <property type="component" value="Unassembled WGS sequence"/>
</dbReference>
<evidence type="ECO:0000313" key="8">
    <source>
        <dbReference type="EMBL" id="OUM85072.1"/>
    </source>
</evidence>
<reference evidence="9" key="1">
    <citation type="submission" date="2016-06" db="EMBL/GenBank/DDBJ databases">
        <authorList>
            <person name="Nascimento L."/>
            <person name="Pereira R.V."/>
            <person name="Martins L.F."/>
            <person name="Quaggio R.B."/>
            <person name="Silva A.M."/>
            <person name="Setubal J.C."/>
        </authorList>
    </citation>
    <scope>NUCLEOTIDE SEQUENCE [LARGE SCALE GENOMIC DNA]</scope>
</reference>
<feature type="domain" description="Phosphotyrosine protein phosphatase I" evidence="7">
    <location>
        <begin position="1"/>
        <end position="201"/>
    </location>
</feature>
<feature type="compositionally biased region" description="Low complexity" evidence="6">
    <location>
        <begin position="118"/>
        <end position="135"/>
    </location>
</feature>
<dbReference type="PRINTS" id="PR00719">
    <property type="entry name" value="LMWPTPASE"/>
</dbReference>
<keyword evidence="5" id="KW-0175">Coiled coil</keyword>
<feature type="region of interest" description="Disordered" evidence="6">
    <location>
        <begin position="116"/>
        <end position="161"/>
    </location>
</feature>
<dbReference type="InterPro" id="IPR050438">
    <property type="entry name" value="LMW_PTPase"/>
</dbReference>
<evidence type="ECO:0000256" key="1">
    <source>
        <dbReference type="ARBA" id="ARBA00011063"/>
    </source>
</evidence>
<feature type="active site" description="Nucleophile" evidence="4">
    <location>
        <position position="13"/>
    </location>
</feature>
<evidence type="ECO:0000313" key="9">
    <source>
        <dbReference type="Proteomes" id="UP000196475"/>
    </source>
</evidence>
<organism evidence="8 9">
    <name type="scientific">Bacillus thermozeamaize</name>
    <dbReference type="NCBI Taxonomy" id="230954"/>
    <lineage>
        <taxon>Bacteria</taxon>
        <taxon>Bacillati</taxon>
        <taxon>Bacillota</taxon>
        <taxon>Bacilli</taxon>
        <taxon>Bacillales</taxon>
        <taxon>Bacillaceae</taxon>
        <taxon>Bacillus</taxon>
    </lineage>
</organism>
<sequence>MRLLYVCTGNTCRSPMAAALTEKLGKELALPYALEVRSRGLYAAPGDPLSQYAREALGERGIEMEHQAAMLEEEDMKWADLVLTMTMQHKRHLWEEFPDFQDKTFTLKEYIREHGPQKAAGADAEATGASPAAEAEGPEESKAKQPQESGESGDGPDDFSWEYLESYFSSLDVRDPFGGELEVYRQTRDELEENIRHLLQLLAASVSQPEDAL</sequence>
<dbReference type="InterPro" id="IPR036196">
    <property type="entry name" value="Ptyr_pPase_sf"/>
</dbReference>
<evidence type="ECO:0000256" key="6">
    <source>
        <dbReference type="SAM" id="MobiDB-lite"/>
    </source>
</evidence>
<dbReference type="AlphaFoldDB" id="A0A1Y3PCN0"/>
<dbReference type="CDD" id="cd16344">
    <property type="entry name" value="LMWPAP"/>
    <property type="match status" value="1"/>
</dbReference>
<keyword evidence="3" id="KW-0904">Protein phosphatase</keyword>
<dbReference type="Gene3D" id="3.40.50.2300">
    <property type="match status" value="1"/>
</dbReference>
<dbReference type="PANTHER" id="PTHR11717:SF31">
    <property type="entry name" value="LOW MOLECULAR WEIGHT PROTEIN-TYROSINE-PHOSPHATASE ETP-RELATED"/>
    <property type="match status" value="1"/>
</dbReference>
<evidence type="ECO:0000256" key="2">
    <source>
        <dbReference type="ARBA" id="ARBA00022801"/>
    </source>
</evidence>
<dbReference type="SMART" id="SM00226">
    <property type="entry name" value="LMWPc"/>
    <property type="match status" value="1"/>
</dbReference>
<comment type="caution">
    <text evidence="8">The sequence shown here is derived from an EMBL/GenBank/DDBJ whole genome shotgun (WGS) entry which is preliminary data.</text>
</comment>
<dbReference type="SUPFAM" id="SSF52788">
    <property type="entry name" value="Phosphotyrosine protein phosphatases I"/>
    <property type="match status" value="1"/>
</dbReference>
<gene>
    <name evidence="8" type="ORF">BAA01_10075</name>
</gene>
<evidence type="ECO:0000256" key="3">
    <source>
        <dbReference type="ARBA" id="ARBA00022912"/>
    </source>
</evidence>
<dbReference type="EMBL" id="LZRT01000113">
    <property type="protein sequence ID" value="OUM85072.1"/>
    <property type="molecule type" value="Genomic_DNA"/>
</dbReference>
<dbReference type="InterPro" id="IPR023485">
    <property type="entry name" value="Ptyr_pPase"/>
</dbReference>
<evidence type="ECO:0000259" key="7">
    <source>
        <dbReference type="SMART" id="SM00226"/>
    </source>
</evidence>
<feature type="active site" description="Nucleophile" evidence="4">
    <location>
        <position position="7"/>
    </location>
</feature>
<feature type="coiled-coil region" evidence="5">
    <location>
        <begin position="181"/>
        <end position="208"/>
    </location>
</feature>
<proteinExistence type="inferred from homology"/>